<name>A0A813YNI6_9BILA</name>
<reference evidence="3" key="1">
    <citation type="submission" date="2021-02" db="EMBL/GenBank/DDBJ databases">
        <authorList>
            <person name="Nowell W R."/>
        </authorList>
    </citation>
    <scope>NUCLEOTIDE SEQUENCE</scope>
    <source>
        <strain evidence="3">Ploen Becks lab</strain>
    </source>
</reference>
<dbReference type="Proteomes" id="UP000663879">
    <property type="component" value="Unassembled WGS sequence"/>
</dbReference>
<proteinExistence type="predicted"/>
<keyword evidence="4" id="KW-1185">Reference proteome</keyword>
<evidence type="ECO:0000259" key="2">
    <source>
        <dbReference type="PROSITE" id="PS50076"/>
    </source>
</evidence>
<dbReference type="AlphaFoldDB" id="A0A813YNI6"/>
<organism evidence="3 4">
    <name type="scientific">Brachionus calyciflorus</name>
    <dbReference type="NCBI Taxonomy" id="104777"/>
    <lineage>
        <taxon>Eukaryota</taxon>
        <taxon>Metazoa</taxon>
        <taxon>Spiralia</taxon>
        <taxon>Gnathifera</taxon>
        <taxon>Rotifera</taxon>
        <taxon>Eurotatoria</taxon>
        <taxon>Monogononta</taxon>
        <taxon>Pseudotrocha</taxon>
        <taxon>Ploima</taxon>
        <taxon>Brachionidae</taxon>
        <taxon>Brachionus</taxon>
    </lineage>
</organism>
<gene>
    <name evidence="3" type="ORF">OXX778_LOCUS10705</name>
</gene>
<dbReference type="SMART" id="SM00271">
    <property type="entry name" value="DnaJ"/>
    <property type="match status" value="1"/>
</dbReference>
<dbReference type="OrthoDB" id="436519at2759"/>
<keyword evidence="1" id="KW-0143">Chaperone</keyword>
<dbReference type="InterPro" id="IPR001623">
    <property type="entry name" value="DnaJ_domain"/>
</dbReference>
<dbReference type="InterPro" id="IPR036869">
    <property type="entry name" value="J_dom_sf"/>
</dbReference>
<protein>
    <recommendedName>
        <fullName evidence="2">J domain-containing protein</fullName>
    </recommendedName>
</protein>
<dbReference type="PRINTS" id="PR00625">
    <property type="entry name" value="JDOMAIN"/>
</dbReference>
<dbReference type="SUPFAM" id="SSF46565">
    <property type="entry name" value="Chaperone J-domain"/>
    <property type="match status" value="1"/>
</dbReference>
<accession>A0A813YNI6</accession>
<dbReference type="GO" id="GO:0005737">
    <property type="term" value="C:cytoplasm"/>
    <property type="evidence" value="ECO:0007669"/>
    <property type="project" value="TreeGrafter"/>
</dbReference>
<dbReference type="PANTHER" id="PTHR44500:SF1">
    <property type="entry name" value="DNAJ HOMOLOG SUBFAMILY C MEMBER 12"/>
    <property type="match status" value="1"/>
</dbReference>
<evidence type="ECO:0000313" key="3">
    <source>
        <dbReference type="EMBL" id="CAF0886877.1"/>
    </source>
</evidence>
<dbReference type="Gene3D" id="1.10.287.110">
    <property type="entry name" value="DnaJ domain"/>
    <property type="match status" value="1"/>
</dbReference>
<feature type="domain" description="J" evidence="2">
    <location>
        <begin position="15"/>
        <end position="80"/>
    </location>
</feature>
<dbReference type="Pfam" id="PF00226">
    <property type="entry name" value="DnaJ"/>
    <property type="match status" value="1"/>
</dbReference>
<dbReference type="CDD" id="cd06257">
    <property type="entry name" value="DnaJ"/>
    <property type="match status" value="1"/>
</dbReference>
<sequence length="152" mass="18446">MEKFMNSSKKDEFLNFYEILGCDRSSTKEQINTEYKIRALKLHPDKNLTDENSQNQFKILLEAKETLLDTKLREKYDLWLNTDFGMSWNEWKRFTEKNNPVFHWVYQKPEPMIKSLNEEYITKSEHSDELSKFRLNSKQNDISLSKFRNYQI</sequence>
<dbReference type="PROSITE" id="PS50076">
    <property type="entry name" value="DNAJ_2"/>
    <property type="match status" value="1"/>
</dbReference>
<comment type="caution">
    <text evidence="3">The sequence shown here is derived from an EMBL/GenBank/DDBJ whole genome shotgun (WGS) entry which is preliminary data.</text>
</comment>
<evidence type="ECO:0000256" key="1">
    <source>
        <dbReference type="ARBA" id="ARBA00023186"/>
    </source>
</evidence>
<dbReference type="PANTHER" id="PTHR44500">
    <property type="entry name" value="DNAJ HOMOLOG SUBFAMILY C MEMBER 12"/>
    <property type="match status" value="1"/>
</dbReference>
<dbReference type="EMBL" id="CAJNOC010001728">
    <property type="protein sequence ID" value="CAF0886877.1"/>
    <property type="molecule type" value="Genomic_DNA"/>
</dbReference>
<evidence type="ECO:0000313" key="4">
    <source>
        <dbReference type="Proteomes" id="UP000663879"/>
    </source>
</evidence>
<dbReference type="InterPro" id="IPR029827">
    <property type="entry name" value="JDP1-like"/>
</dbReference>